<evidence type="ECO:0000313" key="2">
    <source>
        <dbReference type="EMBL" id="POS78199.1"/>
    </source>
</evidence>
<evidence type="ECO:0000256" key="1">
    <source>
        <dbReference type="SAM" id="MobiDB-lite"/>
    </source>
</evidence>
<dbReference type="InParanoid" id="A0A2P5I6R2"/>
<sequence>MSEASGQVSGEAPHGGLGPSQTLTSYLSASPTITERISNNMPDRNRKKKLEEKIASLDIKIKGKGCGKS</sequence>
<proteinExistence type="predicted"/>
<comment type="caution">
    <text evidence="2">The sequence shown here is derived from an EMBL/GenBank/DDBJ whole genome shotgun (WGS) entry which is preliminary data.</text>
</comment>
<dbReference type="OrthoDB" id="5218416at2759"/>
<accession>A0A2P5I6R2</accession>
<feature type="region of interest" description="Disordered" evidence="1">
    <location>
        <begin position="1"/>
        <end position="48"/>
    </location>
</feature>
<dbReference type="Proteomes" id="UP000094444">
    <property type="component" value="Unassembled WGS sequence"/>
</dbReference>
<feature type="compositionally biased region" description="Polar residues" evidence="1">
    <location>
        <begin position="19"/>
        <end position="42"/>
    </location>
</feature>
<organism evidence="2 3">
    <name type="scientific">Diaporthe helianthi</name>
    <dbReference type="NCBI Taxonomy" id="158607"/>
    <lineage>
        <taxon>Eukaryota</taxon>
        <taxon>Fungi</taxon>
        <taxon>Dikarya</taxon>
        <taxon>Ascomycota</taxon>
        <taxon>Pezizomycotina</taxon>
        <taxon>Sordariomycetes</taxon>
        <taxon>Sordariomycetidae</taxon>
        <taxon>Diaporthales</taxon>
        <taxon>Diaporthaceae</taxon>
        <taxon>Diaporthe</taxon>
    </lineage>
</organism>
<name>A0A2P5I6R2_DIAHE</name>
<evidence type="ECO:0000313" key="3">
    <source>
        <dbReference type="Proteomes" id="UP000094444"/>
    </source>
</evidence>
<protein>
    <submittedName>
        <fullName evidence="2">Uncharacterized protein</fullName>
    </submittedName>
</protein>
<dbReference type="AlphaFoldDB" id="A0A2P5I6R2"/>
<gene>
    <name evidence="2" type="ORF">DHEL01_v203415</name>
</gene>
<keyword evidence="3" id="KW-1185">Reference proteome</keyword>
<reference evidence="2" key="1">
    <citation type="submission" date="2017-09" db="EMBL/GenBank/DDBJ databases">
        <title>Polyketide synthases of a Diaporthe helianthi virulent isolate.</title>
        <authorList>
            <person name="Baroncelli R."/>
        </authorList>
    </citation>
    <scope>NUCLEOTIDE SEQUENCE [LARGE SCALE GENOMIC DNA]</scope>
    <source>
        <strain evidence="2">7/96</strain>
    </source>
</reference>
<dbReference type="EMBL" id="MAVT02000205">
    <property type="protein sequence ID" value="POS78199.1"/>
    <property type="molecule type" value="Genomic_DNA"/>
</dbReference>